<reference evidence="2" key="1">
    <citation type="submission" date="2011-11" db="EMBL/GenBank/DDBJ databases">
        <title>Complete sequence of Desulfosporosinus orientis DSM 765.</title>
        <authorList>
            <person name="Lucas S."/>
            <person name="Han J."/>
            <person name="Lapidus A."/>
            <person name="Cheng J.-F."/>
            <person name="Goodwin L."/>
            <person name="Pitluck S."/>
            <person name="Peters L."/>
            <person name="Ovchinnikova G."/>
            <person name="Teshima H."/>
            <person name="Detter J.C."/>
            <person name="Han C."/>
            <person name="Tapia R."/>
            <person name="Land M."/>
            <person name="Hauser L."/>
            <person name="Kyrpides N."/>
            <person name="Ivanova N."/>
            <person name="Pagani I."/>
            <person name="Pester M."/>
            <person name="Spring S."/>
            <person name="Ollivier B."/>
            <person name="Rattei T."/>
            <person name="Klenk H.-P."/>
            <person name="Wagner M."/>
            <person name="Loy A."/>
            <person name="Woyke T."/>
        </authorList>
    </citation>
    <scope>NUCLEOTIDE SEQUENCE [LARGE SCALE GENOMIC DNA]</scope>
    <source>
        <strain evidence="2">ATCC 19365 / DSM 765 / NCIMB 8382 / VKM B-1628</strain>
    </source>
</reference>
<dbReference type="Proteomes" id="UP000006346">
    <property type="component" value="Chromosome"/>
</dbReference>
<keyword evidence="2" id="KW-1185">Reference proteome</keyword>
<dbReference type="InterPro" id="IPR011051">
    <property type="entry name" value="RmlC_Cupin_sf"/>
</dbReference>
<dbReference type="eggNOG" id="COG4766">
    <property type="taxonomic scope" value="Bacteria"/>
</dbReference>
<dbReference type="Pfam" id="PF06249">
    <property type="entry name" value="EutQ"/>
    <property type="match status" value="1"/>
</dbReference>
<dbReference type="HOGENOM" id="CLU_082122_0_0_9"/>
<dbReference type="Gene3D" id="2.60.120.10">
    <property type="entry name" value="Jelly Rolls"/>
    <property type="match status" value="1"/>
</dbReference>
<evidence type="ECO:0000313" key="2">
    <source>
        <dbReference type="Proteomes" id="UP000006346"/>
    </source>
</evidence>
<dbReference type="KEGG" id="dor:Desor_5410"/>
<organism evidence="1 2">
    <name type="scientific">Desulfosporosinus orientis (strain ATCC 19365 / DSM 765 / NCIMB 8382 / VKM B-1628 / Singapore I)</name>
    <name type="common">Desulfotomaculum orientis</name>
    <dbReference type="NCBI Taxonomy" id="768706"/>
    <lineage>
        <taxon>Bacteria</taxon>
        <taxon>Bacillati</taxon>
        <taxon>Bacillota</taxon>
        <taxon>Clostridia</taxon>
        <taxon>Eubacteriales</taxon>
        <taxon>Desulfitobacteriaceae</taxon>
        <taxon>Desulfosporosinus</taxon>
    </lineage>
</organism>
<gene>
    <name evidence="1" type="ordered locus">Desor_5410</name>
</gene>
<sequence>MKKLISANDVKAAAKEGQKQLAVDSNTIITMAAKDMAREVGIEFTTEIQAVSKPGVSYASPENDRSQDCRENSIDPEMIFQVVKAVLSKGLLTSVPVSSLEQAFQTESDPLSGLKVVRGRTVKFKSLDTGNPNTQAAYRELISEDPSQRKAGFLTIEKSSFEWELSHEEIEIVLEGSLSLNINGKIIHAHQGDVLFIPKNTKVTWNSQDYVKLFYAAYPAH</sequence>
<dbReference type="PANTHER" id="PTHR36169">
    <property type="entry name" value="ETHANOLAMINE UTILIZATION PROTEIN EUTQ"/>
    <property type="match status" value="1"/>
</dbReference>
<dbReference type="STRING" id="768706.Desor_5410"/>
<accession>G7WEH3</accession>
<dbReference type="AlphaFoldDB" id="G7WEH3"/>
<dbReference type="InterPro" id="IPR014710">
    <property type="entry name" value="RmlC-like_jellyroll"/>
</dbReference>
<dbReference type="OrthoDB" id="3828611at2"/>
<dbReference type="PANTHER" id="PTHR36169:SF1">
    <property type="entry name" value="ACETATE KINASE EUTQ"/>
    <property type="match status" value="1"/>
</dbReference>
<reference evidence="1 2" key="2">
    <citation type="journal article" date="2012" name="J. Bacteriol.">
        <title>Complete genome sequences of Desulfosporosinus orientis DSM765T, Desulfosporosinus youngiae DSM17734T, Desulfosporosinus meridiei DSM13257T, and Desulfosporosinus acidiphilus DSM22704T.</title>
        <authorList>
            <person name="Pester M."/>
            <person name="Brambilla E."/>
            <person name="Alazard D."/>
            <person name="Rattei T."/>
            <person name="Weinmaier T."/>
            <person name="Han J."/>
            <person name="Lucas S."/>
            <person name="Lapidus A."/>
            <person name="Cheng J.F."/>
            <person name="Goodwin L."/>
            <person name="Pitluck S."/>
            <person name="Peters L."/>
            <person name="Ovchinnikova G."/>
            <person name="Teshima H."/>
            <person name="Detter J.C."/>
            <person name="Han C.S."/>
            <person name="Tapia R."/>
            <person name="Land M.L."/>
            <person name="Hauser L."/>
            <person name="Kyrpides N.C."/>
            <person name="Ivanova N.N."/>
            <person name="Pagani I."/>
            <person name="Huntmann M."/>
            <person name="Wei C.L."/>
            <person name="Davenport K.W."/>
            <person name="Daligault H."/>
            <person name="Chain P.S."/>
            <person name="Chen A."/>
            <person name="Mavromatis K."/>
            <person name="Markowitz V."/>
            <person name="Szeto E."/>
            <person name="Mikhailova N."/>
            <person name="Pati A."/>
            <person name="Wagner M."/>
            <person name="Woyke T."/>
            <person name="Ollivier B."/>
            <person name="Klenk H.P."/>
            <person name="Spring S."/>
            <person name="Loy A."/>
        </authorList>
    </citation>
    <scope>NUCLEOTIDE SEQUENCE [LARGE SCALE GENOMIC DNA]</scope>
    <source>
        <strain evidence="2">ATCC 19365 / DSM 765 / NCIMB 8382 / VKM B-1628</strain>
    </source>
</reference>
<protein>
    <submittedName>
        <fullName evidence="1">Ethanolamine utilization protein</fullName>
    </submittedName>
</protein>
<dbReference type="SUPFAM" id="SSF51182">
    <property type="entry name" value="RmlC-like cupins"/>
    <property type="match status" value="1"/>
</dbReference>
<dbReference type="PATRIC" id="fig|768706.3.peg.5512"/>
<dbReference type="InterPro" id="IPR010424">
    <property type="entry name" value="EutQ"/>
</dbReference>
<dbReference type="RefSeq" id="WP_014187588.1">
    <property type="nucleotide sequence ID" value="NC_016584.1"/>
</dbReference>
<dbReference type="CDD" id="cd02228">
    <property type="entry name" value="cupin_EutQ"/>
    <property type="match status" value="1"/>
</dbReference>
<evidence type="ECO:0000313" key="1">
    <source>
        <dbReference type="EMBL" id="AET70786.1"/>
    </source>
</evidence>
<proteinExistence type="predicted"/>
<name>G7WEH3_DESOD</name>
<dbReference type="EMBL" id="CP003108">
    <property type="protein sequence ID" value="AET70786.1"/>
    <property type="molecule type" value="Genomic_DNA"/>
</dbReference>